<reference evidence="2 3" key="1">
    <citation type="journal article" date="2017" name="G3 (Bethesda)">
        <title>First Draft Genome Sequence of the Pathogenic Fungus Lomentospora prolificans (Formerly Scedosporium prolificans).</title>
        <authorList>
            <person name="Luo R."/>
            <person name="Zimin A."/>
            <person name="Workman R."/>
            <person name="Fan Y."/>
            <person name="Pertea G."/>
            <person name="Grossman N."/>
            <person name="Wear M.P."/>
            <person name="Jia B."/>
            <person name="Miller H."/>
            <person name="Casadevall A."/>
            <person name="Timp W."/>
            <person name="Zhang S.X."/>
            <person name="Salzberg S.L."/>
        </authorList>
    </citation>
    <scope>NUCLEOTIDE SEQUENCE [LARGE SCALE GENOMIC DNA]</scope>
    <source>
        <strain evidence="2 3">JHH-5317</strain>
    </source>
</reference>
<evidence type="ECO:0000256" key="1">
    <source>
        <dbReference type="SAM" id="SignalP"/>
    </source>
</evidence>
<keyword evidence="3" id="KW-1185">Reference proteome</keyword>
<feature type="chain" id="PRO_5014775112" description="Invertebrate defensins family profile domain-containing protein" evidence="1">
    <location>
        <begin position="19"/>
        <end position="88"/>
    </location>
</feature>
<dbReference type="Proteomes" id="UP000233524">
    <property type="component" value="Unassembled WGS sequence"/>
</dbReference>
<dbReference type="AlphaFoldDB" id="A0A2N3NLQ9"/>
<dbReference type="VEuPathDB" id="FungiDB:jhhlp_000157"/>
<name>A0A2N3NLQ9_9PEZI</name>
<sequence>MKLSGLLFVATLAAGVLASPAAQPPTSANPQLDTRAVLEDRANKCMATSDCSWGYAGKCEQFCRVLGYRFKTMEKCDWLNRKRCCCKK</sequence>
<dbReference type="OrthoDB" id="4572284at2759"/>
<protein>
    <recommendedName>
        <fullName evidence="4">Invertebrate defensins family profile domain-containing protein</fullName>
    </recommendedName>
</protein>
<dbReference type="EMBL" id="NLAX01000001">
    <property type="protein sequence ID" value="PKS13386.1"/>
    <property type="molecule type" value="Genomic_DNA"/>
</dbReference>
<proteinExistence type="predicted"/>
<gene>
    <name evidence="2" type="ORF">jhhlp_000157</name>
</gene>
<dbReference type="InParanoid" id="A0A2N3NLQ9"/>
<evidence type="ECO:0000313" key="3">
    <source>
        <dbReference type="Proteomes" id="UP000233524"/>
    </source>
</evidence>
<evidence type="ECO:0000313" key="2">
    <source>
        <dbReference type="EMBL" id="PKS13386.1"/>
    </source>
</evidence>
<keyword evidence="1" id="KW-0732">Signal</keyword>
<feature type="signal peptide" evidence="1">
    <location>
        <begin position="1"/>
        <end position="18"/>
    </location>
</feature>
<comment type="caution">
    <text evidence="2">The sequence shown here is derived from an EMBL/GenBank/DDBJ whole genome shotgun (WGS) entry which is preliminary data.</text>
</comment>
<organism evidence="2 3">
    <name type="scientific">Lomentospora prolificans</name>
    <dbReference type="NCBI Taxonomy" id="41688"/>
    <lineage>
        <taxon>Eukaryota</taxon>
        <taxon>Fungi</taxon>
        <taxon>Dikarya</taxon>
        <taxon>Ascomycota</taxon>
        <taxon>Pezizomycotina</taxon>
        <taxon>Sordariomycetes</taxon>
        <taxon>Hypocreomycetidae</taxon>
        <taxon>Microascales</taxon>
        <taxon>Microascaceae</taxon>
        <taxon>Lomentospora</taxon>
    </lineage>
</organism>
<accession>A0A2N3NLQ9</accession>
<evidence type="ECO:0008006" key="4">
    <source>
        <dbReference type="Google" id="ProtNLM"/>
    </source>
</evidence>